<proteinExistence type="predicted"/>
<gene>
    <name evidence="1" type="ORF">D9619_004847</name>
</gene>
<accession>A0A8H5BSG9</accession>
<dbReference type="SUPFAM" id="SSF63829">
    <property type="entry name" value="Calcium-dependent phosphotriesterase"/>
    <property type="match status" value="1"/>
</dbReference>
<sequence length="470" mass="50749">MLGTRGLTRLVVLLAFFWYYRGQVVLNTILIRSSFPRGYIANGNYTADCKTVRDLAVPQPESMSNCEDETFWELRDATGRTVQRPVLITCDAGRRAWNTVMGPLRDPKPLGSLWIYYAAPTPSGPTATTTRKKYLAPSLTPNTPHRVALVDYPAGHTFHPLGIAVWPSTAGNASHLYVVNHAEKHTVVEQFLLDPARPTEARHVRTIASRWFVSPNALALTAPDAFYVSNDHLLTRRLWLVGHVLPVMETVLGWPLGFVSHVTLTPPDASGASSTNAIASHFIAKYFVPFTNGVALSASGAHLAIVSSSLGQVWIYARDAATSRLTQPLAVVTVPFSPDNAHYTYNSKTGVDELIVAGHPNFPDLVKLGDGTPGAAAPSWVVTIVPKTVQGSKPEKVFDTEAPVSTNSKLAQDGATWTLKTLFQSDGNEEEGGFASSSTGLRDPETGTVYITGLLTSGGMLVCEPGAKRT</sequence>
<evidence type="ECO:0000313" key="2">
    <source>
        <dbReference type="Proteomes" id="UP000567179"/>
    </source>
</evidence>
<name>A0A8H5BSG9_9AGAR</name>
<dbReference type="Proteomes" id="UP000567179">
    <property type="component" value="Unassembled WGS sequence"/>
</dbReference>
<keyword evidence="2" id="KW-1185">Reference proteome</keyword>
<dbReference type="PANTHER" id="PTHR11799:SF30">
    <property type="entry name" value="SERUM PARAOXONASE_ARYLESTERASE 2"/>
    <property type="match status" value="1"/>
</dbReference>
<dbReference type="Gene3D" id="2.120.10.30">
    <property type="entry name" value="TolB, C-terminal domain"/>
    <property type="match status" value="1"/>
</dbReference>
<evidence type="ECO:0000313" key="1">
    <source>
        <dbReference type="EMBL" id="KAF5327743.1"/>
    </source>
</evidence>
<dbReference type="EMBL" id="JAACJJ010000014">
    <property type="protein sequence ID" value="KAF5327743.1"/>
    <property type="molecule type" value="Genomic_DNA"/>
</dbReference>
<dbReference type="AlphaFoldDB" id="A0A8H5BSG9"/>
<organism evidence="1 2">
    <name type="scientific">Psilocybe cf. subviscida</name>
    <dbReference type="NCBI Taxonomy" id="2480587"/>
    <lineage>
        <taxon>Eukaryota</taxon>
        <taxon>Fungi</taxon>
        <taxon>Dikarya</taxon>
        <taxon>Basidiomycota</taxon>
        <taxon>Agaricomycotina</taxon>
        <taxon>Agaricomycetes</taxon>
        <taxon>Agaricomycetidae</taxon>
        <taxon>Agaricales</taxon>
        <taxon>Agaricineae</taxon>
        <taxon>Strophariaceae</taxon>
        <taxon>Psilocybe</taxon>
    </lineage>
</organism>
<dbReference type="OrthoDB" id="5307922at2759"/>
<dbReference type="InterPro" id="IPR011042">
    <property type="entry name" value="6-blade_b-propeller_TolB-like"/>
</dbReference>
<reference evidence="1 2" key="1">
    <citation type="journal article" date="2020" name="ISME J.">
        <title>Uncovering the hidden diversity of litter-decomposition mechanisms in mushroom-forming fungi.</title>
        <authorList>
            <person name="Floudas D."/>
            <person name="Bentzer J."/>
            <person name="Ahren D."/>
            <person name="Johansson T."/>
            <person name="Persson P."/>
            <person name="Tunlid A."/>
        </authorList>
    </citation>
    <scope>NUCLEOTIDE SEQUENCE [LARGE SCALE GENOMIC DNA]</scope>
    <source>
        <strain evidence="1 2">CBS 101986</strain>
    </source>
</reference>
<protein>
    <submittedName>
        <fullName evidence="1">Uncharacterized protein</fullName>
    </submittedName>
</protein>
<dbReference type="InterPro" id="IPR051288">
    <property type="entry name" value="Serum_paraoxonase/arylesterase"/>
</dbReference>
<comment type="caution">
    <text evidence="1">The sequence shown here is derived from an EMBL/GenBank/DDBJ whole genome shotgun (WGS) entry which is preliminary data.</text>
</comment>
<dbReference type="PANTHER" id="PTHR11799">
    <property type="entry name" value="PARAOXONASE"/>
    <property type="match status" value="1"/>
</dbReference>